<proteinExistence type="inferred from homology"/>
<sequence length="187" mass="21339">MKKYLDLCETIIEEHRRVFHKLDLTELSQFLNELIKANSVFIAGIGREGISMRSFAMRLAHLGKKVYWVWDDTTVALLPGDLFIVADGSANIPSLEHMLQKGKKAGAKIVLITSDPKGSHKKYADYILHIHATAYLSRNLECVPTIQIMGNQFEQHLYMLADIIIMLYMDEVGLTPSDLEKRHRNIE</sequence>
<dbReference type="HOGENOM" id="CLU_094236_1_1_9"/>
<evidence type="ECO:0000313" key="3">
    <source>
        <dbReference type="EMBL" id="EDO61786.1"/>
    </source>
</evidence>
<dbReference type="Proteomes" id="UP000003490">
    <property type="component" value="Unassembled WGS sequence"/>
</dbReference>
<gene>
    <name evidence="4" type="ORF">CH238_12850</name>
    <name evidence="3" type="ORF">CLOLEP_01293</name>
</gene>
<evidence type="ECO:0000256" key="1">
    <source>
        <dbReference type="ARBA" id="ARBA00009235"/>
    </source>
</evidence>
<name>A7VRV6_9FIRM</name>
<dbReference type="InterPro" id="IPR001347">
    <property type="entry name" value="SIS_dom"/>
</dbReference>
<dbReference type="Proteomes" id="UP000220611">
    <property type="component" value="Unassembled WGS sequence"/>
</dbReference>
<reference evidence="4 6" key="3">
    <citation type="submission" date="2017-07" db="EMBL/GenBank/DDBJ databases">
        <title>Prevalence of linear plasmids in Cutibacterium (Propionibacterium) acnes isolates obtained from prostatic tissue.</title>
        <authorList>
            <person name="Davidsson S."/>
            <person name="Carlsson J."/>
            <person name="Molling P."/>
            <person name="Andren O."/>
            <person name="Andersson S.-O."/>
            <person name="Brzuszkiewicz E."/>
            <person name="Poehlein A."/>
            <person name="Al-Zeer M."/>
            <person name="Brinkmann V."/>
            <person name="Scavenius C."/>
            <person name="Nazipi S."/>
            <person name="Soderquist B."/>
            <person name="Bruggemann H."/>
        </authorList>
    </citation>
    <scope>NUCLEOTIDE SEQUENCE [LARGE SCALE GENOMIC DNA]</scope>
    <source>
        <strain evidence="4 6">DSM 753</strain>
    </source>
</reference>
<evidence type="ECO:0000313" key="4">
    <source>
        <dbReference type="EMBL" id="PEQ23594.1"/>
    </source>
</evidence>
<evidence type="ECO:0000259" key="2">
    <source>
        <dbReference type="PROSITE" id="PS51464"/>
    </source>
</evidence>
<dbReference type="AlphaFoldDB" id="A7VRV6"/>
<dbReference type="SUPFAM" id="SSF53697">
    <property type="entry name" value="SIS domain"/>
    <property type="match status" value="1"/>
</dbReference>
<dbReference type="InterPro" id="IPR046348">
    <property type="entry name" value="SIS_dom_sf"/>
</dbReference>
<dbReference type="eggNOG" id="COG0794">
    <property type="taxonomic scope" value="Bacteria"/>
</dbReference>
<evidence type="ECO:0000313" key="5">
    <source>
        <dbReference type="Proteomes" id="UP000003490"/>
    </source>
</evidence>
<organism evidence="3 5">
    <name type="scientific">[Clostridium] leptum DSM 753</name>
    <dbReference type="NCBI Taxonomy" id="428125"/>
    <lineage>
        <taxon>Bacteria</taxon>
        <taxon>Bacillati</taxon>
        <taxon>Bacillota</taxon>
        <taxon>Clostridia</taxon>
        <taxon>Eubacteriales</taxon>
        <taxon>Oscillospiraceae</taxon>
        <taxon>Oscillospiraceae incertae sedis</taxon>
    </lineage>
</organism>
<dbReference type="Gene3D" id="3.40.50.10490">
    <property type="entry name" value="Glucose-6-phosphate isomerase like protein, domain 1"/>
    <property type="match status" value="1"/>
</dbReference>
<feature type="domain" description="SIS" evidence="2">
    <location>
        <begin position="30"/>
        <end position="174"/>
    </location>
</feature>
<dbReference type="PANTHER" id="PTHR43443:SF1">
    <property type="entry name" value="3-HEXULOSE-6-PHOSPHATE ISOMERASE"/>
    <property type="match status" value="1"/>
</dbReference>
<reference evidence="3 5" key="1">
    <citation type="submission" date="2007-08" db="EMBL/GenBank/DDBJ databases">
        <title>Draft genome sequence of Clostridium leptum (DSM 753).</title>
        <authorList>
            <person name="Sudarsanam P."/>
            <person name="Ley R."/>
            <person name="Guruge J."/>
            <person name="Turnbaugh P.J."/>
            <person name="Mahowald M."/>
            <person name="Liep D."/>
            <person name="Gordon J."/>
        </authorList>
    </citation>
    <scope>NUCLEOTIDE SEQUENCE [LARGE SCALE GENOMIC DNA]</scope>
    <source>
        <strain evidence="3 5">DSM 753</strain>
    </source>
</reference>
<comment type="similarity">
    <text evidence="1">Belongs to the SIS family. PHI subfamily.</text>
</comment>
<dbReference type="EMBL" id="NOXF01000013">
    <property type="protein sequence ID" value="PEQ23594.1"/>
    <property type="molecule type" value="Genomic_DNA"/>
</dbReference>
<dbReference type="GO" id="GO:0016853">
    <property type="term" value="F:isomerase activity"/>
    <property type="evidence" value="ECO:0007669"/>
    <property type="project" value="UniProtKB-KW"/>
</dbReference>
<keyword evidence="3" id="KW-0413">Isomerase</keyword>
<dbReference type="EMBL" id="ABCB02000017">
    <property type="protein sequence ID" value="EDO61786.1"/>
    <property type="molecule type" value="Genomic_DNA"/>
</dbReference>
<protein>
    <submittedName>
        <fullName evidence="3">Putative 6-phospho 3-hexuloisomerase</fullName>
    </submittedName>
    <submittedName>
        <fullName evidence="4">SIS domain-containing protein</fullName>
    </submittedName>
</protein>
<comment type="caution">
    <text evidence="3">The sequence shown here is derived from an EMBL/GenBank/DDBJ whole genome shotgun (WGS) entry which is preliminary data.</text>
</comment>
<dbReference type="InterPro" id="IPR017552">
    <property type="entry name" value="PHI/rmpB"/>
</dbReference>
<dbReference type="PANTHER" id="PTHR43443">
    <property type="entry name" value="3-HEXULOSE-6-PHOSPHATE ISOMERASE"/>
    <property type="match status" value="1"/>
</dbReference>
<dbReference type="GO" id="GO:0097367">
    <property type="term" value="F:carbohydrate derivative binding"/>
    <property type="evidence" value="ECO:0007669"/>
    <property type="project" value="InterPro"/>
</dbReference>
<dbReference type="CDD" id="cd05005">
    <property type="entry name" value="SIS_PHI"/>
    <property type="match status" value="1"/>
</dbReference>
<evidence type="ECO:0000313" key="6">
    <source>
        <dbReference type="Proteomes" id="UP000220611"/>
    </source>
</evidence>
<accession>A7VRV6</accession>
<dbReference type="OrthoDB" id="9797832at2"/>
<dbReference type="PROSITE" id="PS51464">
    <property type="entry name" value="SIS"/>
    <property type="match status" value="1"/>
</dbReference>
<keyword evidence="6" id="KW-1185">Reference proteome</keyword>
<reference evidence="3 5" key="2">
    <citation type="submission" date="2007-08" db="EMBL/GenBank/DDBJ databases">
        <authorList>
            <person name="Fulton L."/>
            <person name="Clifton S."/>
            <person name="Fulton B."/>
            <person name="Xu J."/>
            <person name="Minx P."/>
            <person name="Pepin K.H."/>
            <person name="Johnson M."/>
            <person name="Thiruvilangam P."/>
            <person name="Bhonagiri V."/>
            <person name="Nash W.E."/>
            <person name="Wang C."/>
            <person name="Mardis E.R."/>
            <person name="Wilson R.K."/>
        </authorList>
    </citation>
    <scope>NUCLEOTIDE SEQUENCE [LARGE SCALE GENOMIC DNA]</scope>
    <source>
        <strain evidence="3 5">DSM 753</strain>
    </source>
</reference>
<dbReference type="Pfam" id="PF01380">
    <property type="entry name" value="SIS"/>
    <property type="match status" value="1"/>
</dbReference>
<dbReference type="GO" id="GO:1901135">
    <property type="term" value="P:carbohydrate derivative metabolic process"/>
    <property type="evidence" value="ECO:0007669"/>
    <property type="project" value="InterPro"/>
</dbReference>